<dbReference type="PANTHER" id="PTHR30093:SF2">
    <property type="entry name" value="TYPE II SECRETION SYSTEM PROTEIN H"/>
    <property type="match status" value="1"/>
</dbReference>
<dbReference type="InterPro" id="IPR045584">
    <property type="entry name" value="Pilin-like"/>
</dbReference>
<feature type="domain" description="DUF1559" evidence="1">
    <location>
        <begin position="32"/>
        <end position="317"/>
    </location>
</feature>
<dbReference type="Pfam" id="PF07963">
    <property type="entry name" value="N_methyl"/>
    <property type="match status" value="1"/>
</dbReference>
<dbReference type="OrthoDB" id="270727at2"/>
<dbReference type="Proteomes" id="UP000280296">
    <property type="component" value="Unassembled WGS sequence"/>
</dbReference>
<dbReference type="AlphaFoldDB" id="A0A432MMA0"/>
<dbReference type="NCBIfam" id="TIGR02532">
    <property type="entry name" value="IV_pilin_GFxxxE"/>
    <property type="match status" value="1"/>
</dbReference>
<dbReference type="InterPro" id="IPR011453">
    <property type="entry name" value="DUF1559"/>
</dbReference>
<dbReference type="NCBIfam" id="TIGR04294">
    <property type="entry name" value="pre_pil_HX9DG"/>
    <property type="match status" value="1"/>
</dbReference>
<evidence type="ECO:0000313" key="3">
    <source>
        <dbReference type="Proteomes" id="UP000280296"/>
    </source>
</evidence>
<dbReference type="Gene3D" id="3.30.700.10">
    <property type="entry name" value="Glycoprotein, Type 4 Pilin"/>
    <property type="match status" value="1"/>
</dbReference>
<proteinExistence type="predicted"/>
<dbReference type="InterPro" id="IPR027558">
    <property type="entry name" value="Pre_pil_HX9DG_C"/>
</dbReference>
<dbReference type="PANTHER" id="PTHR30093">
    <property type="entry name" value="GENERAL SECRETION PATHWAY PROTEIN G"/>
    <property type="match status" value="1"/>
</dbReference>
<dbReference type="Pfam" id="PF07596">
    <property type="entry name" value="SBP_bac_10"/>
    <property type="match status" value="1"/>
</dbReference>
<keyword evidence="3" id="KW-1185">Reference proteome</keyword>
<dbReference type="RefSeq" id="WP_126724737.1">
    <property type="nucleotide sequence ID" value="NZ_RYZH01000011.1"/>
</dbReference>
<evidence type="ECO:0000313" key="2">
    <source>
        <dbReference type="EMBL" id="RUL88410.1"/>
    </source>
</evidence>
<gene>
    <name evidence="2" type="ORF">TsocGM_07760</name>
</gene>
<evidence type="ECO:0000259" key="1">
    <source>
        <dbReference type="Pfam" id="PF07596"/>
    </source>
</evidence>
<accession>A0A432MMA0</accession>
<reference evidence="2 3" key="2">
    <citation type="submission" date="2019-01" db="EMBL/GenBank/DDBJ databases">
        <title>Tautonia sociabilis, a novel thermotolerant planctomycete of Isosphaeraceae family, isolated from a 4000 m deep subterranean habitat.</title>
        <authorList>
            <person name="Kovaleva O.L."/>
            <person name="Elcheninov A.G."/>
            <person name="Van Heerden E."/>
            <person name="Toshchakov S.V."/>
            <person name="Novikov A."/>
            <person name="Bonch-Osmolovskaya E.A."/>
            <person name="Kublanov I.V."/>
        </authorList>
    </citation>
    <scope>NUCLEOTIDE SEQUENCE [LARGE SCALE GENOMIC DNA]</scope>
    <source>
        <strain evidence="2 3">GM2012</strain>
    </source>
</reference>
<dbReference type="InterPro" id="IPR012902">
    <property type="entry name" value="N_methyl_site"/>
</dbReference>
<organism evidence="2 3">
    <name type="scientific">Tautonia sociabilis</name>
    <dbReference type="NCBI Taxonomy" id="2080755"/>
    <lineage>
        <taxon>Bacteria</taxon>
        <taxon>Pseudomonadati</taxon>
        <taxon>Planctomycetota</taxon>
        <taxon>Planctomycetia</taxon>
        <taxon>Isosphaerales</taxon>
        <taxon>Isosphaeraceae</taxon>
        <taxon>Tautonia</taxon>
    </lineage>
</organism>
<sequence length="339" mass="36790">MLRSRRAFTLIELLVVIAIIGVLIALLLPAVQAAREAARRAQCTNNLKQLGLALHNYNDIHGTLAPGRIWAPRPGRGPNDFPTIFSGTQNTTWFILMLPQFEQQALYDAFNFTLGAEGFAGPGLAPAEGFFANSTVSATKIGLFQCPSDEERMFQITPQYAGGLLSGPRLTKGNYAVSWGNTNWGQRAVGTQQYLQSAFGHKAVRLAEVRDGTSNTVFIAEVLQGDLYDVRGVMWSSVPGGASFMTRFAPNQFQDYLGLVSGGDYLNQPIFCVPEDRMPCTSANSDNNAFAAARSRHPGGINVVLGDGSVRFLKNTVSHPIWLALNTIKAGEVISADQY</sequence>
<protein>
    <submittedName>
        <fullName evidence="2">DUF1559 domain-containing protein</fullName>
    </submittedName>
</protein>
<comment type="caution">
    <text evidence="2">The sequence shown here is derived from an EMBL/GenBank/DDBJ whole genome shotgun (WGS) entry which is preliminary data.</text>
</comment>
<name>A0A432MMA0_9BACT</name>
<reference evidence="2 3" key="1">
    <citation type="submission" date="2018-12" db="EMBL/GenBank/DDBJ databases">
        <authorList>
            <person name="Toschakov S.V."/>
        </authorList>
    </citation>
    <scope>NUCLEOTIDE SEQUENCE [LARGE SCALE GENOMIC DNA]</scope>
    <source>
        <strain evidence="2 3">GM2012</strain>
    </source>
</reference>
<dbReference type="EMBL" id="RYZH01000011">
    <property type="protein sequence ID" value="RUL88410.1"/>
    <property type="molecule type" value="Genomic_DNA"/>
</dbReference>
<dbReference type="SUPFAM" id="SSF54523">
    <property type="entry name" value="Pili subunits"/>
    <property type="match status" value="1"/>
</dbReference>